<protein>
    <submittedName>
        <fullName evidence="2">Uncharacterized protein</fullName>
    </submittedName>
</protein>
<accession>A0A8K1GR12</accession>
<proteinExistence type="predicted"/>
<dbReference type="EMBL" id="SWJQ01000104">
    <property type="protein sequence ID" value="TRZ22179.1"/>
    <property type="molecule type" value="Genomic_DNA"/>
</dbReference>
<reference evidence="2" key="1">
    <citation type="submission" date="2019-04" db="EMBL/GenBank/DDBJ databases">
        <title>Genome assembly of Zosterops borbonicus 15179.</title>
        <authorList>
            <person name="Leroy T."/>
            <person name="Anselmetti Y."/>
            <person name="Tilak M.-K."/>
            <person name="Nabholz B."/>
        </authorList>
    </citation>
    <scope>NUCLEOTIDE SEQUENCE</scope>
    <source>
        <strain evidence="2">HGM_15179</strain>
        <tissue evidence="2">Muscle</tissue>
    </source>
</reference>
<name>A0A8K1GR12_9PASS</name>
<keyword evidence="1" id="KW-0732">Signal</keyword>
<gene>
    <name evidence="2" type="ORF">HGM15179_004885</name>
</gene>
<evidence type="ECO:0000313" key="2">
    <source>
        <dbReference type="EMBL" id="TRZ22179.1"/>
    </source>
</evidence>
<dbReference type="AlphaFoldDB" id="A0A8K1GR12"/>
<keyword evidence="3" id="KW-1185">Reference proteome</keyword>
<organism evidence="2 3">
    <name type="scientific">Zosterops borbonicus</name>
    <dbReference type="NCBI Taxonomy" id="364589"/>
    <lineage>
        <taxon>Eukaryota</taxon>
        <taxon>Metazoa</taxon>
        <taxon>Chordata</taxon>
        <taxon>Craniata</taxon>
        <taxon>Vertebrata</taxon>
        <taxon>Euteleostomi</taxon>
        <taxon>Archelosauria</taxon>
        <taxon>Archosauria</taxon>
        <taxon>Dinosauria</taxon>
        <taxon>Saurischia</taxon>
        <taxon>Theropoda</taxon>
        <taxon>Coelurosauria</taxon>
        <taxon>Aves</taxon>
        <taxon>Neognathae</taxon>
        <taxon>Neoaves</taxon>
        <taxon>Telluraves</taxon>
        <taxon>Australaves</taxon>
        <taxon>Passeriformes</taxon>
        <taxon>Sylvioidea</taxon>
        <taxon>Zosteropidae</taxon>
        <taxon>Zosterops</taxon>
    </lineage>
</organism>
<dbReference type="Proteomes" id="UP000796761">
    <property type="component" value="Unassembled WGS sequence"/>
</dbReference>
<comment type="caution">
    <text evidence="2">The sequence shown here is derived from an EMBL/GenBank/DDBJ whole genome shotgun (WGS) entry which is preliminary data.</text>
</comment>
<feature type="signal peptide" evidence="1">
    <location>
        <begin position="1"/>
        <end position="21"/>
    </location>
</feature>
<feature type="chain" id="PRO_5035432831" evidence="1">
    <location>
        <begin position="22"/>
        <end position="68"/>
    </location>
</feature>
<evidence type="ECO:0000256" key="1">
    <source>
        <dbReference type="SAM" id="SignalP"/>
    </source>
</evidence>
<evidence type="ECO:0000313" key="3">
    <source>
        <dbReference type="Proteomes" id="UP000796761"/>
    </source>
</evidence>
<feature type="non-terminal residue" evidence="2">
    <location>
        <position position="1"/>
    </location>
</feature>
<sequence length="68" mass="7733">DAEMCVIFYFIVLFAIENSYSDDFEAAGCGMTLGEQQGLSNQYHFPIAEEKEKVKKSKTGILIENQEY</sequence>